<dbReference type="EMBL" id="CAJVQA010070365">
    <property type="protein sequence ID" value="CAG8833231.1"/>
    <property type="molecule type" value="Genomic_DNA"/>
</dbReference>
<keyword evidence="2" id="KW-1185">Reference proteome</keyword>
<evidence type="ECO:0000313" key="2">
    <source>
        <dbReference type="Proteomes" id="UP000789759"/>
    </source>
</evidence>
<organism evidence="1 2">
    <name type="scientific">Cetraspora pellucida</name>
    <dbReference type="NCBI Taxonomy" id="1433469"/>
    <lineage>
        <taxon>Eukaryota</taxon>
        <taxon>Fungi</taxon>
        <taxon>Fungi incertae sedis</taxon>
        <taxon>Mucoromycota</taxon>
        <taxon>Glomeromycotina</taxon>
        <taxon>Glomeromycetes</taxon>
        <taxon>Diversisporales</taxon>
        <taxon>Gigasporaceae</taxon>
        <taxon>Cetraspora</taxon>
    </lineage>
</organism>
<feature type="non-terminal residue" evidence="1">
    <location>
        <position position="52"/>
    </location>
</feature>
<evidence type="ECO:0000313" key="1">
    <source>
        <dbReference type="EMBL" id="CAG8833231.1"/>
    </source>
</evidence>
<dbReference type="AlphaFoldDB" id="A0A9N9KIG8"/>
<comment type="caution">
    <text evidence="1">The sequence shown here is derived from an EMBL/GenBank/DDBJ whole genome shotgun (WGS) entry which is preliminary data.</text>
</comment>
<feature type="non-terminal residue" evidence="1">
    <location>
        <position position="1"/>
    </location>
</feature>
<name>A0A9N9KIG8_9GLOM</name>
<accession>A0A9N9KIG8</accession>
<proteinExistence type="predicted"/>
<gene>
    <name evidence="1" type="ORF">CPELLU_LOCUS20949</name>
</gene>
<protein>
    <submittedName>
        <fullName evidence="1">7794_t:CDS:1</fullName>
    </submittedName>
</protein>
<sequence length="52" mass="6129">KKNLAILDYDEKVIKIESKSNNENIILDYLTSDIESSKEEIFKNIRILMKDL</sequence>
<reference evidence="1" key="1">
    <citation type="submission" date="2021-06" db="EMBL/GenBank/DDBJ databases">
        <authorList>
            <person name="Kallberg Y."/>
            <person name="Tangrot J."/>
            <person name="Rosling A."/>
        </authorList>
    </citation>
    <scope>NUCLEOTIDE SEQUENCE</scope>
    <source>
        <strain evidence="1">FL966</strain>
    </source>
</reference>
<dbReference type="Proteomes" id="UP000789759">
    <property type="component" value="Unassembled WGS sequence"/>
</dbReference>